<dbReference type="InterPro" id="IPR029069">
    <property type="entry name" value="HotDog_dom_sf"/>
</dbReference>
<dbReference type="PANTHER" id="PTHR28152:SF1">
    <property type="entry name" value="HYDROXYACYL-THIOESTER DEHYDRATASE TYPE 2, MITOCHONDRIAL"/>
    <property type="match status" value="1"/>
</dbReference>
<proteinExistence type="predicted"/>
<feature type="domain" description="FAS1-like dehydratase" evidence="1">
    <location>
        <begin position="48"/>
        <end position="140"/>
    </location>
</feature>
<comment type="caution">
    <text evidence="2">The sequence shown here is derived from an EMBL/GenBank/DDBJ whole genome shotgun (WGS) entry which is preliminary data.</text>
</comment>
<keyword evidence="3" id="KW-1185">Reference proteome</keyword>
<dbReference type="Gene3D" id="3.10.129.10">
    <property type="entry name" value="Hotdog Thioesterase"/>
    <property type="match status" value="2"/>
</dbReference>
<accession>A0ABT8YS62</accession>
<dbReference type="EMBL" id="JAUOZU010000016">
    <property type="protein sequence ID" value="MDO6966187.1"/>
    <property type="molecule type" value="Genomic_DNA"/>
</dbReference>
<dbReference type="RefSeq" id="WP_304378112.1">
    <property type="nucleotide sequence ID" value="NZ_JAUOZU010000016.1"/>
</dbReference>
<evidence type="ECO:0000313" key="3">
    <source>
        <dbReference type="Proteomes" id="UP001174932"/>
    </source>
</evidence>
<evidence type="ECO:0000259" key="1">
    <source>
        <dbReference type="Pfam" id="PF13452"/>
    </source>
</evidence>
<dbReference type="Proteomes" id="UP001174932">
    <property type="component" value="Unassembled WGS sequence"/>
</dbReference>
<dbReference type="Pfam" id="PF13452">
    <property type="entry name" value="FAS1_DH_region"/>
    <property type="match status" value="1"/>
</dbReference>
<sequence length="278" mass="30827">MDDVDLEHLKTWIGRQRTVEDLITPRLAQSLDAVLDEENERTEGELAPVGIHWCLAPDIVPMRGIGPDGHPARGGFLPPVPFPRRMWAGGELAFSGDFHVGDKVARHSTIEDVVLKSGRSGAMIFVTVRHRYETERGVALSERQDIVYRKAEASGSAPLPAARQDEGEDKRIIVADPVLLFRYSAITFNGHRIHYDYPYTTGVEHYPGLIFHGPLQATLLLKLAADRRNGALPARFAFRSVHPLFAGGRVHCHVRGQEDGLELWLTNDAGIMTMQASA</sequence>
<evidence type="ECO:0000313" key="2">
    <source>
        <dbReference type="EMBL" id="MDO6966187.1"/>
    </source>
</evidence>
<dbReference type="PANTHER" id="PTHR28152">
    <property type="entry name" value="HYDROXYACYL-THIOESTER DEHYDRATASE TYPE 2, MITOCHONDRIAL"/>
    <property type="match status" value="1"/>
</dbReference>
<dbReference type="InterPro" id="IPR039569">
    <property type="entry name" value="FAS1-like_DH_region"/>
</dbReference>
<organism evidence="2 3">
    <name type="scientific">Rhizobium alvei</name>
    <dbReference type="NCBI Taxonomy" id="1132659"/>
    <lineage>
        <taxon>Bacteria</taxon>
        <taxon>Pseudomonadati</taxon>
        <taxon>Pseudomonadota</taxon>
        <taxon>Alphaproteobacteria</taxon>
        <taxon>Hyphomicrobiales</taxon>
        <taxon>Rhizobiaceae</taxon>
        <taxon>Rhizobium/Agrobacterium group</taxon>
        <taxon>Rhizobium</taxon>
    </lineage>
</organism>
<dbReference type="InterPro" id="IPR052741">
    <property type="entry name" value="Mitochondrial_HTD2"/>
</dbReference>
<reference evidence="2" key="2">
    <citation type="submission" date="2023-07" db="EMBL/GenBank/DDBJ databases">
        <authorList>
            <person name="Shen H."/>
        </authorList>
    </citation>
    <scope>NUCLEOTIDE SEQUENCE</scope>
    <source>
        <strain evidence="2">TNR-22</strain>
    </source>
</reference>
<dbReference type="SUPFAM" id="SSF54637">
    <property type="entry name" value="Thioesterase/thiol ester dehydrase-isomerase"/>
    <property type="match status" value="1"/>
</dbReference>
<gene>
    <name evidence="2" type="ORF">Q4481_19720</name>
</gene>
<protein>
    <submittedName>
        <fullName evidence="2">MaoC family dehydratase N-terminal domain-containing protein</fullName>
    </submittedName>
</protein>
<reference evidence="2" key="1">
    <citation type="journal article" date="2015" name="Int. J. Syst. Evol. Microbiol.">
        <title>Rhizobium alvei sp. nov., isolated from a freshwater river.</title>
        <authorList>
            <person name="Sheu S.Y."/>
            <person name="Huang H.W."/>
            <person name="Young C.C."/>
            <person name="Chen W.M."/>
        </authorList>
    </citation>
    <scope>NUCLEOTIDE SEQUENCE</scope>
    <source>
        <strain evidence="2">TNR-22</strain>
    </source>
</reference>
<name>A0ABT8YS62_9HYPH</name>